<evidence type="ECO:0000313" key="2">
    <source>
        <dbReference type="Proteomes" id="UP000186102"/>
    </source>
</evidence>
<dbReference type="EMBL" id="MLBF01000138">
    <property type="protein sequence ID" value="OLN25066.1"/>
    <property type="molecule type" value="Genomic_DNA"/>
</dbReference>
<name>A0A1Q8QCK8_9FIRM</name>
<sequence>MAQPSHISSVHTLEHQAHGYPVQKICLVEQIISGVMPT</sequence>
<gene>
    <name evidence="1" type="ORF">DSOL_5374</name>
</gene>
<dbReference type="AlphaFoldDB" id="A0A1Q8QCK8"/>
<evidence type="ECO:0000313" key="1">
    <source>
        <dbReference type="EMBL" id="OLN25066.1"/>
    </source>
</evidence>
<reference evidence="1 2" key="1">
    <citation type="submission" date="2016-09" db="EMBL/GenBank/DDBJ databases">
        <title>Complete genome of Desulfosporosinus sp. OL.</title>
        <authorList>
            <person name="Mardanov A."/>
            <person name="Beletsky A."/>
            <person name="Panova A."/>
            <person name="Karnachuk O."/>
            <person name="Ravin N."/>
        </authorList>
    </citation>
    <scope>NUCLEOTIDE SEQUENCE [LARGE SCALE GENOMIC DNA]</scope>
    <source>
        <strain evidence="1 2">OL</strain>
    </source>
</reference>
<comment type="caution">
    <text evidence="1">The sequence shown here is derived from an EMBL/GenBank/DDBJ whole genome shotgun (WGS) entry which is preliminary data.</text>
</comment>
<protein>
    <submittedName>
        <fullName evidence="1">Uncharacterized protein</fullName>
    </submittedName>
</protein>
<organism evidence="1 2">
    <name type="scientific">Desulfosporosinus metallidurans</name>
    <dbReference type="NCBI Taxonomy" id="1888891"/>
    <lineage>
        <taxon>Bacteria</taxon>
        <taxon>Bacillati</taxon>
        <taxon>Bacillota</taxon>
        <taxon>Clostridia</taxon>
        <taxon>Eubacteriales</taxon>
        <taxon>Desulfitobacteriaceae</taxon>
        <taxon>Desulfosporosinus</taxon>
    </lineage>
</organism>
<keyword evidence="2" id="KW-1185">Reference proteome</keyword>
<proteinExistence type="predicted"/>
<dbReference type="Proteomes" id="UP000186102">
    <property type="component" value="Unassembled WGS sequence"/>
</dbReference>
<accession>A0A1Q8QCK8</accession>